<accession>M9MC24</accession>
<feature type="compositionally biased region" description="Basic and acidic residues" evidence="1">
    <location>
        <begin position="425"/>
        <end position="442"/>
    </location>
</feature>
<feature type="compositionally biased region" description="Polar residues" evidence="1">
    <location>
        <begin position="449"/>
        <end position="458"/>
    </location>
</feature>
<evidence type="ECO:0000256" key="1">
    <source>
        <dbReference type="SAM" id="MobiDB-lite"/>
    </source>
</evidence>
<organism evidence="2 3">
    <name type="scientific">Pseudozyma antarctica (strain T-34)</name>
    <name type="common">Yeast</name>
    <name type="synonym">Candida antarctica</name>
    <dbReference type="NCBI Taxonomy" id="1151754"/>
    <lineage>
        <taxon>Eukaryota</taxon>
        <taxon>Fungi</taxon>
        <taxon>Dikarya</taxon>
        <taxon>Basidiomycota</taxon>
        <taxon>Ustilaginomycotina</taxon>
        <taxon>Ustilaginomycetes</taxon>
        <taxon>Ustilaginales</taxon>
        <taxon>Ustilaginaceae</taxon>
        <taxon>Moesziomyces</taxon>
    </lineage>
</organism>
<name>M9MC24_PSEA3</name>
<evidence type="ECO:0000313" key="2">
    <source>
        <dbReference type="EMBL" id="GAC71362.1"/>
    </source>
</evidence>
<proteinExistence type="predicted"/>
<evidence type="ECO:0000313" key="3">
    <source>
        <dbReference type="Proteomes" id="UP000011976"/>
    </source>
</evidence>
<feature type="region of interest" description="Disordered" evidence="1">
    <location>
        <begin position="393"/>
        <end position="458"/>
    </location>
</feature>
<dbReference type="Proteomes" id="UP000011976">
    <property type="component" value="Unassembled WGS sequence"/>
</dbReference>
<feature type="region of interest" description="Disordered" evidence="1">
    <location>
        <begin position="1"/>
        <end position="92"/>
    </location>
</feature>
<sequence length="458" mass="52681">MPLPHDNLHRQRLHIRPHPHPHRHRSKDAPLAPDHHTSSGKSASVQPPLASPRMPHNPSHTQRRRNRHQAGAAATPHLRHQQQQRRQQQQTEPLARCTNCLVEYPLTRRFFLRVDCKRDADRRTCLPCRTGAIVDETELRLLRDEHQEDHGADVILPEDLADDERLHRDFEDLGAEERRSKLHASRQFGGLVIKHLSATKLAESRLRFRRRVRPASELMLEREILRFRWLAEHLPLMSQDDRLKREQRLVQIRPVNIADMQLEPDLLPHAQFLLSLDLSDTSHSDNIDDELERATELLALMRLPERDAIEQAQLIRERQLVSTHNRNHLRHQRQVAHQLAQQDGDQLAQIFQRSLALTDDDDHRSSESAKAPPTFTAVANLTAVKAELAATATSLPPATSVSARTGADSPPTPSPSPRATKRPRNQRETPVDPRLEMFERRRQLLRLQNESSQTPKPA</sequence>
<feature type="compositionally biased region" description="Low complexity" evidence="1">
    <location>
        <begin position="393"/>
        <end position="403"/>
    </location>
</feature>
<protein>
    <submittedName>
        <fullName evidence="2">Uncharacterized protein</fullName>
    </submittedName>
</protein>
<gene>
    <name evidence="2" type="ORF">PANT_2d00072</name>
</gene>
<dbReference type="EMBL" id="DF196768">
    <property type="protein sequence ID" value="GAC71362.1"/>
    <property type="molecule type" value="Genomic_DNA"/>
</dbReference>
<dbReference type="AlphaFoldDB" id="M9MC24"/>
<dbReference type="OrthoDB" id="10489940at2759"/>
<reference evidence="3" key="1">
    <citation type="journal article" date="2013" name="Genome Announc.">
        <title>Genome sequence of the basidiomycetous yeast Pseudozyma antarctica T-34, a producer of the glycolipid biosurfactants mannosylerythritol lipids.</title>
        <authorList>
            <person name="Morita T."/>
            <person name="Koike H."/>
            <person name="Koyama Y."/>
            <person name="Hagiwara H."/>
            <person name="Ito E."/>
            <person name="Fukuoka T."/>
            <person name="Imura T."/>
            <person name="Machida M."/>
            <person name="Kitamoto D."/>
        </authorList>
    </citation>
    <scope>NUCLEOTIDE SEQUENCE [LARGE SCALE GENOMIC DNA]</scope>
    <source>
        <strain evidence="3">T-34</strain>
    </source>
</reference>
<feature type="compositionally biased region" description="Basic residues" evidence="1">
    <location>
        <begin position="10"/>
        <end position="26"/>
    </location>
</feature>